<organism evidence="1 2">
    <name type="scientific">Marinomonas aquiplantarum</name>
    <dbReference type="NCBI Taxonomy" id="491951"/>
    <lineage>
        <taxon>Bacteria</taxon>
        <taxon>Pseudomonadati</taxon>
        <taxon>Pseudomonadota</taxon>
        <taxon>Gammaproteobacteria</taxon>
        <taxon>Oceanospirillales</taxon>
        <taxon>Oceanospirillaceae</taxon>
        <taxon>Marinomonas</taxon>
    </lineage>
</organism>
<dbReference type="Proteomes" id="UP000252086">
    <property type="component" value="Unassembled WGS sequence"/>
</dbReference>
<evidence type="ECO:0000313" key="2">
    <source>
        <dbReference type="Proteomes" id="UP000252086"/>
    </source>
</evidence>
<accession>A0A366D1T1</accession>
<name>A0A366D1T1_9GAMM</name>
<dbReference type="RefSeq" id="WP_113873981.1">
    <property type="nucleotide sequence ID" value="NZ_QNRF01000003.1"/>
</dbReference>
<dbReference type="Pfam" id="PF06097">
    <property type="entry name" value="DUF945"/>
    <property type="match status" value="1"/>
</dbReference>
<dbReference type="InterPro" id="IPR010352">
    <property type="entry name" value="DUF945"/>
</dbReference>
<dbReference type="PROSITE" id="PS51257">
    <property type="entry name" value="PROKAR_LIPOPROTEIN"/>
    <property type="match status" value="1"/>
</dbReference>
<dbReference type="OrthoDB" id="6320601at2"/>
<comment type="caution">
    <text evidence="1">The sequence shown here is derived from an EMBL/GenBank/DDBJ whole genome shotgun (WGS) entry which is preliminary data.</text>
</comment>
<evidence type="ECO:0000313" key="1">
    <source>
        <dbReference type="EMBL" id="RBO84001.1"/>
    </source>
</evidence>
<reference evidence="1 2" key="1">
    <citation type="submission" date="2018-06" db="EMBL/GenBank/DDBJ databases">
        <title>Genomic Encyclopedia of Type Strains, Phase III (KMG-III): the genomes of soil and plant-associated and newly described type strains.</title>
        <authorList>
            <person name="Whitman W."/>
        </authorList>
    </citation>
    <scope>NUCLEOTIDE SEQUENCE [LARGE SCALE GENOMIC DNA]</scope>
    <source>
        <strain evidence="1 2">CECT 7732</strain>
    </source>
</reference>
<sequence>MKKILAVLVFVLLAACLIAPKFIAPKYQEQLSQLVTNLNSAPSYEASLDTLEEGWFKSKSVLHLSYDLSMVDPNLYGQKLEADLVLDSRFGPLLLSDAGTIGWFDVHAYYAGDSLRETLNWPEDQAFFDASVVMDLMGNVKSVDQIPAFDINEGDFTFSGYKGKGTFASNSLAYQGQIEQLNLDKHDDTLQLANTQLALNIQSSAEVLTSGGFYNGDISIGFDQFSLGSQDNPNELEVNGASLLVSSQLDEDAQLGKIVSRYAVNNVRSDEFSADDLSLVIEMTNLSNQFFLDYKTFSDAVLADGKVSPDELTIALFTFMTDNIDELLSHQPEMNMTEFRGRLAEGSFHATLNSRLKDINGPISIDQLLDQNFWLWNLMVNAKLQADETLISHLGERYLAQQMRTTIDSPQVKQQVQMLLNNFVQQGFIKRDNDQLMTEIEIADGQGKIYDFPFPLAY</sequence>
<protein>
    <submittedName>
        <fullName evidence="1">Uncharacterized protein YdgA (DUF945 family)</fullName>
    </submittedName>
</protein>
<dbReference type="AlphaFoldDB" id="A0A366D1T1"/>
<proteinExistence type="predicted"/>
<dbReference type="EMBL" id="QNRF01000003">
    <property type="protein sequence ID" value="RBO84001.1"/>
    <property type="molecule type" value="Genomic_DNA"/>
</dbReference>
<gene>
    <name evidence="1" type="ORF">DFP76_103275</name>
</gene>
<keyword evidence="2" id="KW-1185">Reference proteome</keyword>